<reference evidence="3" key="1">
    <citation type="journal article" date="2019" name="Int. J. Syst. Evol. Microbiol.">
        <title>The Global Catalogue of Microorganisms (GCM) 10K type strain sequencing project: providing services to taxonomists for standard genome sequencing and annotation.</title>
        <authorList>
            <consortium name="The Broad Institute Genomics Platform"/>
            <consortium name="The Broad Institute Genome Sequencing Center for Infectious Disease"/>
            <person name="Wu L."/>
            <person name="Ma J."/>
        </authorList>
    </citation>
    <scope>NUCLEOTIDE SEQUENCE [LARGE SCALE GENOMIC DNA]</scope>
    <source>
        <strain evidence="3">CCM 7435</strain>
    </source>
</reference>
<keyword evidence="1" id="KW-1133">Transmembrane helix</keyword>
<dbReference type="RefSeq" id="WP_213355783.1">
    <property type="nucleotide sequence ID" value="NZ_JAHBGB010000044.1"/>
</dbReference>
<accession>A0ABW4Z3J6</accession>
<keyword evidence="1" id="KW-0812">Transmembrane</keyword>
<organism evidence="2 3">
    <name type="scientific">Ancylobacter oerskovii</name>
    <dbReference type="NCBI Taxonomy" id="459519"/>
    <lineage>
        <taxon>Bacteria</taxon>
        <taxon>Pseudomonadati</taxon>
        <taxon>Pseudomonadota</taxon>
        <taxon>Alphaproteobacteria</taxon>
        <taxon>Hyphomicrobiales</taxon>
        <taxon>Xanthobacteraceae</taxon>
        <taxon>Ancylobacter</taxon>
    </lineage>
</organism>
<comment type="caution">
    <text evidence="2">The sequence shown here is derived from an EMBL/GenBank/DDBJ whole genome shotgun (WGS) entry which is preliminary data.</text>
</comment>
<name>A0ABW4Z3J6_9HYPH</name>
<keyword evidence="3" id="KW-1185">Reference proteome</keyword>
<sequence length="46" mass="4977">MSHDRPHRNFQGIPGDNTNTGTVRLVLLLLAFVAVVGGSFGYLPTH</sequence>
<proteinExistence type="predicted"/>
<evidence type="ECO:0000313" key="2">
    <source>
        <dbReference type="EMBL" id="MFD2143176.1"/>
    </source>
</evidence>
<feature type="transmembrane region" description="Helical" evidence="1">
    <location>
        <begin position="21"/>
        <end position="43"/>
    </location>
</feature>
<evidence type="ECO:0000256" key="1">
    <source>
        <dbReference type="SAM" id="Phobius"/>
    </source>
</evidence>
<dbReference type="EMBL" id="JBHUHD010000001">
    <property type="protein sequence ID" value="MFD2143176.1"/>
    <property type="molecule type" value="Genomic_DNA"/>
</dbReference>
<dbReference type="Proteomes" id="UP001597299">
    <property type="component" value="Unassembled WGS sequence"/>
</dbReference>
<keyword evidence="1" id="KW-0472">Membrane</keyword>
<protein>
    <submittedName>
        <fullName evidence="2">Uncharacterized protein</fullName>
    </submittedName>
</protein>
<gene>
    <name evidence="2" type="ORF">ACFSNC_22450</name>
</gene>
<evidence type="ECO:0000313" key="3">
    <source>
        <dbReference type="Proteomes" id="UP001597299"/>
    </source>
</evidence>